<name>A0ABX2JLU1_9SPHN</name>
<comment type="caution">
    <text evidence="1">The sequence shown here is derived from an EMBL/GenBank/DDBJ whole genome shotgun (WGS) entry which is preliminary data.</text>
</comment>
<evidence type="ECO:0000313" key="2">
    <source>
        <dbReference type="Proteomes" id="UP000621447"/>
    </source>
</evidence>
<dbReference type="RefSeq" id="WP_143058630.1">
    <property type="nucleotide sequence ID" value="NZ_JABULH010000011.1"/>
</dbReference>
<reference evidence="1 2" key="1">
    <citation type="submission" date="2020-06" db="EMBL/GenBank/DDBJ databases">
        <title>Sphingomonas hominis sp. nov., a member of the Sphingomonas, isolated from the hair of a 22-year-old girl.</title>
        <authorList>
            <person name="Zhang D.-F."/>
            <person name="Cui X.-W."/>
        </authorList>
    </citation>
    <scope>NUCLEOTIDE SEQUENCE [LARGE SCALE GENOMIC DNA]</scope>
    <source>
        <strain evidence="1 2">HHU CXW</strain>
    </source>
</reference>
<evidence type="ECO:0000313" key="1">
    <source>
        <dbReference type="EMBL" id="NTS66631.1"/>
    </source>
</evidence>
<dbReference type="Proteomes" id="UP000621447">
    <property type="component" value="Unassembled WGS sequence"/>
</dbReference>
<dbReference type="EMBL" id="JABULH010000011">
    <property type="protein sequence ID" value="NTS66631.1"/>
    <property type="molecule type" value="Genomic_DNA"/>
</dbReference>
<organism evidence="1 2">
    <name type="scientific">Sphingomonas hominis</name>
    <dbReference type="NCBI Taxonomy" id="2741495"/>
    <lineage>
        <taxon>Bacteria</taxon>
        <taxon>Pseudomonadati</taxon>
        <taxon>Pseudomonadota</taxon>
        <taxon>Alphaproteobacteria</taxon>
        <taxon>Sphingomonadales</taxon>
        <taxon>Sphingomonadaceae</taxon>
        <taxon>Sphingomonas</taxon>
    </lineage>
</organism>
<evidence type="ECO:0008006" key="3">
    <source>
        <dbReference type="Google" id="ProtNLM"/>
    </source>
</evidence>
<protein>
    <recommendedName>
        <fullName evidence="3">Rad50/SbcC-type AAA domain-containing protein</fullName>
    </recommendedName>
</protein>
<gene>
    <name evidence="1" type="ORF">HRV97_15895</name>
</gene>
<keyword evidence="2" id="KW-1185">Reference proteome</keyword>
<accession>A0ABX2JLU1</accession>
<sequence length="131" mass="14165">MTEAQALASIVAWSEDSPGWQRDALRRLATGNSLTGAELDELVAICKGQAAANPVTADSFRDPARVQGPVHLRRVHNVNHVNALASDQRLAFQPNGLTIIYGDNGSGKSGYSRILKKACRARTPNCRRLQS</sequence>
<proteinExistence type="predicted"/>